<evidence type="ECO:0000313" key="3">
    <source>
        <dbReference type="EMBL" id="GFH44752.1"/>
    </source>
</evidence>
<dbReference type="Proteomes" id="UP001054902">
    <property type="component" value="Unassembled WGS sequence"/>
</dbReference>
<dbReference type="AlphaFoldDB" id="A0AAD3CEP6"/>
<organism evidence="3 4">
    <name type="scientific">Chaetoceros tenuissimus</name>
    <dbReference type="NCBI Taxonomy" id="426638"/>
    <lineage>
        <taxon>Eukaryota</taxon>
        <taxon>Sar</taxon>
        <taxon>Stramenopiles</taxon>
        <taxon>Ochrophyta</taxon>
        <taxon>Bacillariophyta</taxon>
        <taxon>Coscinodiscophyceae</taxon>
        <taxon>Chaetocerotophycidae</taxon>
        <taxon>Chaetocerotales</taxon>
        <taxon>Chaetocerotaceae</taxon>
        <taxon>Chaetoceros</taxon>
    </lineage>
</organism>
<keyword evidence="2" id="KW-0732">Signal</keyword>
<evidence type="ECO:0008006" key="5">
    <source>
        <dbReference type="Google" id="ProtNLM"/>
    </source>
</evidence>
<reference evidence="3 4" key="1">
    <citation type="journal article" date="2021" name="Sci. Rep.">
        <title>The genome of the diatom Chaetoceros tenuissimus carries an ancient integrated fragment of an extant virus.</title>
        <authorList>
            <person name="Hongo Y."/>
            <person name="Kimura K."/>
            <person name="Takaki Y."/>
            <person name="Yoshida Y."/>
            <person name="Baba S."/>
            <person name="Kobayashi G."/>
            <person name="Nagasaki K."/>
            <person name="Hano T."/>
            <person name="Tomaru Y."/>
        </authorList>
    </citation>
    <scope>NUCLEOTIDE SEQUENCE [LARGE SCALE GENOMIC DNA]</scope>
    <source>
        <strain evidence="3 4">NIES-3715</strain>
    </source>
</reference>
<comment type="caution">
    <text evidence="3">The sequence shown here is derived from an EMBL/GenBank/DDBJ whole genome shotgun (WGS) entry which is preliminary data.</text>
</comment>
<name>A0AAD3CEP6_9STRA</name>
<feature type="signal peptide" evidence="2">
    <location>
        <begin position="1"/>
        <end position="22"/>
    </location>
</feature>
<evidence type="ECO:0000313" key="4">
    <source>
        <dbReference type="Proteomes" id="UP001054902"/>
    </source>
</evidence>
<protein>
    <recommendedName>
        <fullName evidence="5">Selenoprotein O</fullName>
    </recommendedName>
</protein>
<feature type="region of interest" description="Disordered" evidence="1">
    <location>
        <begin position="45"/>
        <end position="123"/>
    </location>
</feature>
<keyword evidence="4" id="KW-1185">Reference proteome</keyword>
<feature type="chain" id="PRO_5041969114" description="Selenoprotein O" evidence="2">
    <location>
        <begin position="23"/>
        <end position="472"/>
    </location>
</feature>
<dbReference type="EMBL" id="BLLK01000020">
    <property type="protein sequence ID" value="GFH44752.1"/>
    <property type="molecule type" value="Genomic_DNA"/>
</dbReference>
<proteinExistence type="predicted"/>
<accession>A0AAD3CEP6</accession>
<evidence type="ECO:0000256" key="2">
    <source>
        <dbReference type="SAM" id="SignalP"/>
    </source>
</evidence>
<gene>
    <name evidence="3" type="ORF">CTEN210_01226</name>
</gene>
<feature type="compositionally biased region" description="Polar residues" evidence="1">
    <location>
        <begin position="50"/>
        <end position="60"/>
    </location>
</feature>
<evidence type="ECO:0000256" key="1">
    <source>
        <dbReference type="SAM" id="MobiDB-lite"/>
    </source>
</evidence>
<sequence length="472" mass="52997">MRYTKNVLLALGVSSLLFEALAFSPQRPRTTIDTTVSSSSSLAMGYLDNLSPQEPNSGENDNYKPAPPVNASPPSNTGGGVVPSGRGPLGSYLDAVCSGQSGNDHDQQEDDESMDASSGEIEMEERVTSWTRKYLSNFLTDDDPRVDIRNLLTQRSIQSFMRLLEECRDPHSAKWIQKDFLKTGNLLDFHGSGARFIEEFGGRWDAPLLEMIARPKDRIIISAKRRGRGHGGWSKNNPYLQERWVEIPVDIDPPNLATRILSVREQIAAEWLVDIDVLIESNDDILVSYFEQQKSQGLAPTSGSFVRTAADKVNNNSRYATTTSSPFRRSNFDLMYNLCTQAAIHRILRQMLANHEDESTEFIFLRDFYTERAEQYFDGDLQYGRADDFIDELLQTTPMMVGNSGTSTQNLVDPVRAAEEIIQMRKIVAQDWKAMMSRVSEEHTGIRQALLTNTFSNDAPISSTFDDSTGFQ</sequence>